<dbReference type="Pfam" id="PF00034">
    <property type="entry name" value="Cytochrom_C"/>
    <property type="match status" value="1"/>
</dbReference>
<evidence type="ECO:0000256" key="3">
    <source>
        <dbReference type="ARBA" id="ARBA00023004"/>
    </source>
</evidence>
<comment type="caution">
    <text evidence="5">The sequence shown here is derived from an EMBL/GenBank/DDBJ whole genome shotgun (WGS) entry which is preliminary data.</text>
</comment>
<proteinExistence type="predicted"/>
<reference evidence="5" key="1">
    <citation type="submission" date="2022-08" db="EMBL/GenBank/DDBJ databases">
        <authorList>
            <person name="Wang H."/>
        </authorList>
    </citation>
    <scope>NUCLEOTIDE SEQUENCE</scope>
    <source>
        <strain evidence="5">XJK33-1</strain>
    </source>
</reference>
<evidence type="ECO:0000259" key="4">
    <source>
        <dbReference type="Pfam" id="PF00034"/>
    </source>
</evidence>
<gene>
    <name evidence="5" type="ORF">NYG95_00595</name>
</gene>
<dbReference type="Proteomes" id="UP001176223">
    <property type="component" value="Unassembled WGS sequence"/>
</dbReference>
<dbReference type="SUPFAM" id="SSF46626">
    <property type="entry name" value="Cytochrome c"/>
    <property type="match status" value="1"/>
</dbReference>
<dbReference type="Gene3D" id="1.10.760.10">
    <property type="entry name" value="Cytochrome c-like domain"/>
    <property type="match status" value="1"/>
</dbReference>
<name>A0ABT7I2A1_9BACT</name>
<dbReference type="InterPro" id="IPR036909">
    <property type="entry name" value="Cyt_c-like_dom_sf"/>
</dbReference>
<keyword evidence="6" id="KW-1185">Reference proteome</keyword>
<sequence>MRGILFVFLSLNLSFCADFITPKEYAKMLYENPRGISCKKCHGAKGDGQILGYYTHKDKKKAYEIPNIQNLSFERFKEALTKEQDVKSIMPTYSLTNDEIITLYNYIKQVSKEK</sequence>
<keyword evidence="1" id="KW-0349">Heme</keyword>
<dbReference type="RefSeq" id="WP_270976332.1">
    <property type="nucleotide sequence ID" value="NZ_JANURS010000002.1"/>
</dbReference>
<feature type="domain" description="Cytochrome c" evidence="4">
    <location>
        <begin position="29"/>
        <end position="110"/>
    </location>
</feature>
<dbReference type="EMBL" id="JANURU010000001">
    <property type="protein sequence ID" value="MDL0146144.1"/>
    <property type="molecule type" value="Genomic_DNA"/>
</dbReference>
<reference evidence="5" key="2">
    <citation type="journal article" date="2023" name="Microorganisms">
        <title>Isolation and Genomic Characteristics of Cat-Borne Campylobacter felis sp. nov. and Sheep-Borne Campylobacter ovis sp. nov.</title>
        <authorList>
            <person name="Wang H."/>
            <person name="Li Y."/>
            <person name="Gu Y."/>
            <person name="Zhou G."/>
            <person name="Chen X."/>
            <person name="Zhang X."/>
            <person name="Shao Z."/>
            <person name="Zhang J."/>
            <person name="Zhang M."/>
        </authorList>
    </citation>
    <scope>NUCLEOTIDE SEQUENCE</scope>
    <source>
        <strain evidence="5">XJK33-1</strain>
    </source>
</reference>
<evidence type="ECO:0000313" key="5">
    <source>
        <dbReference type="EMBL" id="MDL0146144.1"/>
    </source>
</evidence>
<keyword evidence="2" id="KW-0479">Metal-binding</keyword>
<keyword evidence="3" id="KW-0408">Iron</keyword>
<evidence type="ECO:0000256" key="1">
    <source>
        <dbReference type="ARBA" id="ARBA00022617"/>
    </source>
</evidence>
<organism evidence="5 6">
    <name type="scientific">Campylobacter felis</name>
    <dbReference type="NCBI Taxonomy" id="2974565"/>
    <lineage>
        <taxon>Bacteria</taxon>
        <taxon>Pseudomonadati</taxon>
        <taxon>Campylobacterota</taxon>
        <taxon>Epsilonproteobacteria</taxon>
        <taxon>Campylobacterales</taxon>
        <taxon>Campylobacteraceae</taxon>
        <taxon>Campylobacter</taxon>
    </lineage>
</organism>
<evidence type="ECO:0000256" key="2">
    <source>
        <dbReference type="ARBA" id="ARBA00022723"/>
    </source>
</evidence>
<protein>
    <recommendedName>
        <fullName evidence="4">Cytochrome c domain-containing protein</fullName>
    </recommendedName>
</protein>
<evidence type="ECO:0000313" key="6">
    <source>
        <dbReference type="Proteomes" id="UP001176223"/>
    </source>
</evidence>
<accession>A0ABT7I2A1</accession>
<dbReference type="InterPro" id="IPR009056">
    <property type="entry name" value="Cyt_c-like_dom"/>
</dbReference>